<evidence type="ECO:0000256" key="2">
    <source>
        <dbReference type="ARBA" id="ARBA00024195"/>
    </source>
</evidence>
<reference evidence="6" key="1">
    <citation type="submission" date="2023-06" db="EMBL/GenBank/DDBJ databases">
        <title>Genomic analysis of the entomopathogenic nematode Steinernema hermaphroditum.</title>
        <authorList>
            <person name="Schwarz E.M."/>
            <person name="Heppert J.K."/>
            <person name="Baniya A."/>
            <person name="Schwartz H.T."/>
            <person name="Tan C.-H."/>
            <person name="Antoshechkin I."/>
            <person name="Sternberg P.W."/>
            <person name="Goodrich-Blair H."/>
            <person name="Dillman A.R."/>
        </authorList>
    </citation>
    <scope>NUCLEOTIDE SEQUENCE</scope>
    <source>
        <strain evidence="6">PS9179</strain>
        <tissue evidence="6">Whole animal</tissue>
    </source>
</reference>
<comment type="caution">
    <text evidence="6">The sequence shown here is derived from an EMBL/GenBank/DDBJ whole genome shotgun (WGS) entry which is preliminary data.</text>
</comment>
<proteinExistence type="inferred from homology"/>
<dbReference type="CDD" id="cd00190">
    <property type="entry name" value="Tryp_SPc"/>
    <property type="match status" value="1"/>
</dbReference>
<dbReference type="EMBL" id="JAUCMV010000002">
    <property type="protein sequence ID" value="KAK0418506.1"/>
    <property type="molecule type" value="Genomic_DNA"/>
</dbReference>
<dbReference type="PROSITE" id="PS00134">
    <property type="entry name" value="TRYPSIN_HIS"/>
    <property type="match status" value="1"/>
</dbReference>
<gene>
    <name evidence="6" type="ORF">QR680_013599</name>
</gene>
<evidence type="ECO:0000313" key="6">
    <source>
        <dbReference type="EMBL" id="KAK0418506.1"/>
    </source>
</evidence>
<keyword evidence="3" id="KW-0645">Protease</keyword>
<dbReference type="InterPro" id="IPR001314">
    <property type="entry name" value="Peptidase_S1A"/>
</dbReference>
<dbReference type="PANTHER" id="PTHR24256">
    <property type="entry name" value="TRYPTASE-RELATED"/>
    <property type="match status" value="1"/>
</dbReference>
<dbReference type="FunFam" id="2.40.10.10:FF:000068">
    <property type="entry name" value="transmembrane protease serine 2"/>
    <property type="match status" value="1"/>
</dbReference>
<feature type="chain" id="PRO_5041211677" description="Peptidase S1 domain-containing protein" evidence="4">
    <location>
        <begin position="17"/>
        <end position="315"/>
    </location>
</feature>
<evidence type="ECO:0000256" key="3">
    <source>
        <dbReference type="RuleBase" id="RU363034"/>
    </source>
</evidence>
<dbReference type="AlphaFoldDB" id="A0AA39I628"/>
<dbReference type="GO" id="GO:0006508">
    <property type="term" value="P:proteolysis"/>
    <property type="evidence" value="ECO:0007669"/>
    <property type="project" value="UniProtKB-KW"/>
</dbReference>
<dbReference type="InterPro" id="IPR033116">
    <property type="entry name" value="TRYPSIN_SER"/>
</dbReference>
<keyword evidence="1" id="KW-1015">Disulfide bond</keyword>
<dbReference type="PROSITE" id="PS50240">
    <property type="entry name" value="TRYPSIN_DOM"/>
    <property type="match status" value="1"/>
</dbReference>
<protein>
    <recommendedName>
        <fullName evidence="5">Peptidase S1 domain-containing protein</fullName>
    </recommendedName>
</protein>
<evidence type="ECO:0000256" key="1">
    <source>
        <dbReference type="ARBA" id="ARBA00023157"/>
    </source>
</evidence>
<dbReference type="SUPFAM" id="SSF50494">
    <property type="entry name" value="Trypsin-like serine proteases"/>
    <property type="match status" value="1"/>
</dbReference>
<organism evidence="6 7">
    <name type="scientific">Steinernema hermaphroditum</name>
    <dbReference type="NCBI Taxonomy" id="289476"/>
    <lineage>
        <taxon>Eukaryota</taxon>
        <taxon>Metazoa</taxon>
        <taxon>Ecdysozoa</taxon>
        <taxon>Nematoda</taxon>
        <taxon>Chromadorea</taxon>
        <taxon>Rhabditida</taxon>
        <taxon>Tylenchina</taxon>
        <taxon>Panagrolaimomorpha</taxon>
        <taxon>Strongyloidoidea</taxon>
        <taxon>Steinernematidae</taxon>
        <taxon>Steinernema</taxon>
    </lineage>
</organism>
<keyword evidence="3" id="KW-0378">Hydrolase</keyword>
<dbReference type="InterPro" id="IPR001254">
    <property type="entry name" value="Trypsin_dom"/>
</dbReference>
<sequence length="315" mass="35481">MRIFLALPLLLSTSLALPLPNPEHKTIPGNVSELIWGGKESPLGMFPFQASLSIKKSTGYMYCGGTLLTKRHILTAAHCITGFRKGSMAMLGITDRLNPYGSPWAQVMDIESVNIHPRYRHGNDFPNDIGIITLVADVNITNYVRPIQIKADDDDLATKGNGWITGFGMYKFINGRYLTSRDLLWAIVPIINWERCRKFFQFQPSRLRCLVSPRAKRMRYKPRQEIWDSITLGDIVLSDKQMCAGAKGKGIGKGDSGGPIFVMRTSGTYQIGLTSFLVSTEEDWLHQDDYPSVFTRVAKYCDYIAENTQHEFVCE</sequence>
<keyword evidence="7" id="KW-1185">Reference proteome</keyword>
<accession>A0AA39I628</accession>
<dbReference type="PRINTS" id="PR00722">
    <property type="entry name" value="CHYMOTRYPSIN"/>
</dbReference>
<evidence type="ECO:0000256" key="4">
    <source>
        <dbReference type="SAM" id="SignalP"/>
    </source>
</evidence>
<feature type="domain" description="Peptidase S1" evidence="5">
    <location>
        <begin position="35"/>
        <end position="309"/>
    </location>
</feature>
<dbReference type="GO" id="GO:0004252">
    <property type="term" value="F:serine-type endopeptidase activity"/>
    <property type="evidence" value="ECO:0007669"/>
    <property type="project" value="InterPro"/>
</dbReference>
<evidence type="ECO:0000259" key="5">
    <source>
        <dbReference type="PROSITE" id="PS50240"/>
    </source>
</evidence>
<feature type="signal peptide" evidence="4">
    <location>
        <begin position="1"/>
        <end position="16"/>
    </location>
</feature>
<keyword evidence="4" id="KW-0732">Signal</keyword>
<dbReference type="InterPro" id="IPR018114">
    <property type="entry name" value="TRYPSIN_HIS"/>
</dbReference>
<dbReference type="Pfam" id="PF00089">
    <property type="entry name" value="Trypsin"/>
    <property type="match status" value="1"/>
</dbReference>
<dbReference type="SMART" id="SM00020">
    <property type="entry name" value="Tryp_SPc"/>
    <property type="match status" value="1"/>
</dbReference>
<name>A0AA39I628_9BILA</name>
<dbReference type="Proteomes" id="UP001175271">
    <property type="component" value="Unassembled WGS sequence"/>
</dbReference>
<dbReference type="InterPro" id="IPR043504">
    <property type="entry name" value="Peptidase_S1_PA_chymotrypsin"/>
</dbReference>
<dbReference type="InterPro" id="IPR009003">
    <property type="entry name" value="Peptidase_S1_PA"/>
</dbReference>
<keyword evidence="3" id="KW-0720">Serine protease</keyword>
<comment type="similarity">
    <text evidence="2">Belongs to the peptidase S1 family. CLIP subfamily.</text>
</comment>
<dbReference type="InterPro" id="IPR051487">
    <property type="entry name" value="Ser/Thr_Proteases_Immune/Dev"/>
</dbReference>
<evidence type="ECO:0000313" key="7">
    <source>
        <dbReference type="Proteomes" id="UP001175271"/>
    </source>
</evidence>
<dbReference type="Gene3D" id="2.40.10.10">
    <property type="entry name" value="Trypsin-like serine proteases"/>
    <property type="match status" value="1"/>
</dbReference>
<dbReference type="PROSITE" id="PS00135">
    <property type="entry name" value="TRYPSIN_SER"/>
    <property type="match status" value="1"/>
</dbReference>